<dbReference type="Proteomes" id="UP000494256">
    <property type="component" value="Unassembled WGS sequence"/>
</dbReference>
<protein>
    <submittedName>
        <fullName evidence="1">Uncharacterized protein</fullName>
    </submittedName>
</protein>
<dbReference type="OrthoDB" id="7432106at2759"/>
<sequence>MPPLAAPRAPRPWYTPPPHPAISLEVNETSYSGFLVWIMQSDGNGSVLGAPSLARRRLGTAGRAGDSFYRQL</sequence>
<dbReference type="AlphaFoldDB" id="A0A8S0ZPB3"/>
<gene>
    <name evidence="1" type="ORF">APLA_LOCUS6875</name>
</gene>
<accession>A0A8S0ZPB3</accession>
<organism evidence="1 2">
    <name type="scientific">Arctia plantaginis</name>
    <name type="common">Wood tiger moth</name>
    <name type="synonym">Phalaena plantaginis</name>
    <dbReference type="NCBI Taxonomy" id="874455"/>
    <lineage>
        <taxon>Eukaryota</taxon>
        <taxon>Metazoa</taxon>
        <taxon>Ecdysozoa</taxon>
        <taxon>Arthropoda</taxon>
        <taxon>Hexapoda</taxon>
        <taxon>Insecta</taxon>
        <taxon>Pterygota</taxon>
        <taxon>Neoptera</taxon>
        <taxon>Endopterygota</taxon>
        <taxon>Lepidoptera</taxon>
        <taxon>Glossata</taxon>
        <taxon>Ditrysia</taxon>
        <taxon>Noctuoidea</taxon>
        <taxon>Erebidae</taxon>
        <taxon>Arctiinae</taxon>
        <taxon>Arctia</taxon>
    </lineage>
</organism>
<proteinExistence type="predicted"/>
<dbReference type="EMBL" id="CADEBD010000298">
    <property type="protein sequence ID" value="CAB3235114.1"/>
    <property type="molecule type" value="Genomic_DNA"/>
</dbReference>
<evidence type="ECO:0000313" key="2">
    <source>
        <dbReference type="Proteomes" id="UP000494256"/>
    </source>
</evidence>
<comment type="caution">
    <text evidence="1">The sequence shown here is derived from an EMBL/GenBank/DDBJ whole genome shotgun (WGS) entry which is preliminary data.</text>
</comment>
<evidence type="ECO:0000313" key="1">
    <source>
        <dbReference type="EMBL" id="CAB3235114.1"/>
    </source>
</evidence>
<name>A0A8S0ZPB3_ARCPL</name>
<reference evidence="1 2" key="1">
    <citation type="submission" date="2020-04" db="EMBL/GenBank/DDBJ databases">
        <authorList>
            <person name="Wallbank WR R."/>
            <person name="Pardo Diaz C."/>
            <person name="Kozak K."/>
            <person name="Martin S."/>
            <person name="Jiggins C."/>
            <person name="Moest M."/>
            <person name="Warren A I."/>
            <person name="Byers J.R.P. K."/>
            <person name="Montejo-Kovacevich G."/>
            <person name="Yen C E."/>
        </authorList>
    </citation>
    <scope>NUCLEOTIDE SEQUENCE [LARGE SCALE GENOMIC DNA]</scope>
</reference>